<feature type="non-terminal residue" evidence="2">
    <location>
        <position position="1"/>
    </location>
</feature>
<gene>
    <name evidence="2" type="ORF">LCGC14_1661540</name>
</gene>
<evidence type="ECO:0008006" key="3">
    <source>
        <dbReference type="Google" id="ProtNLM"/>
    </source>
</evidence>
<proteinExistence type="predicted"/>
<sequence>CYAQSDDGIHWRRPELEMHPWKSKPSNIILAPSSFPEFKGDAAHTAVFKDANPACLPAEKYKMVAVGHDPHGIYWLGSPDGIHFSPIRKTAFLTGSAFDSQNVAFFDVLSGVYRSYHRAAKDVVRDGHHREMMTDDYEAPEYDRDRIQNKLVRWTMTSTSKDLYSFSKPEFIEFPGSPIQELYTNTILPYYRAPHIFMGFPARYVNRGWSEPVFDLPGLADRLNRAKDSPRYGPTVTDTVFMSSRDGRTFKRWEEAFIRPGPREKDSWVYGDNFTLWGMVETKSAIEDAPNEISMYSTEGYWQGESTSFRRLTLRLDGFVSAQATYAGGEILTKPICFKGGNLSLNLETSTVGGVQVEIQDVDGKPIDGYALADCPPIYCDRIAQVVRWNGPGGDVRPLSGKPVRLRFVLKDADLYSFQFTAYTPDPKRPSVQKLAAKNRQADLFSEEPSTEEPTAKDEK</sequence>
<name>A0A0F9IGC5_9ZZZZ</name>
<dbReference type="AlphaFoldDB" id="A0A0F9IGC5"/>
<dbReference type="EMBL" id="LAZR01014130">
    <property type="protein sequence ID" value="KKM18849.1"/>
    <property type="molecule type" value="Genomic_DNA"/>
</dbReference>
<protein>
    <recommendedName>
        <fullName evidence="3">Glycosyl hydrolase family 32 N-terminal domain-containing protein</fullName>
    </recommendedName>
</protein>
<accession>A0A0F9IGC5</accession>
<organism evidence="2">
    <name type="scientific">marine sediment metagenome</name>
    <dbReference type="NCBI Taxonomy" id="412755"/>
    <lineage>
        <taxon>unclassified sequences</taxon>
        <taxon>metagenomes</taxon>
        <taxon>ecological metagenomes</taxon>
    </lineage>
</organism>
<feature type="region of interest" description="Disordered" evidence="1">
    <location>
        <begin position="425"/>
        <end position="460"/>
    </location>
</feature>
<reference evidence="2" key="1">
    <citation type="journal article" date="2015" name="Nature">
        <title>Complex archaea that bridge the gap between prokaryotes and eukaryotes.</title>
        <authorList>
            <person name="Spang A."/>
            <person name="Saw J.H."/>
            <person name="Jorgensen S.L."/>
            <person name="Zaremba-Niedzwiedzka K."/>
            <person name="Martijn J."/>
            <person name="Lind A.E."/>
            <person name="van Eijk R."/>
            <person name="Schleper C."/>
            <person name="Guy L."/>
            <person name="Ettema T.J."/>
        </authorList>
    </citation>
    <scope>NUCLEOTIDE SEQUENCE</scope>
</reference>
<evidence type="ECO:0000313" key="2">
    <source>
        <dbReference type="EMBL" id="KKM18849.1"/>
    </source>
</evidence>
<comment type="caution">
    <text evidence="2">The sequence shown here is derived from an EMBL/GenBank/DDBJ whole genome shotgun (WGS) entry which is preliminary data.</text>
</comment>
<evidence type="ECO:0000256" key="1">
    <source>
        <dbReference type="SAM" id="MobiDB-lite"/>
    </source>
</evidence>